<dbReference type="EMBL" id="JADGKB010000115">
    <property type="protein sequence ID" value="KAJ3253241.1"/>
    <property type="molecule type" value="Genomic_DNA"/>
</dbReference>
<feature type="chain" id="PRO_5042441402" evidence="1">
    <location>
        <begin position="21"/>
        <end position="176"/>
    </location>
</feature>
<gene>
    <name evidence="3" type="ORF">HK103_000787</name>
    <name evidence="2" type="ORF">HK103_001585</name>
</gene>
<reference evidence="2" key="1">
    <citation type="submission" date="2020-05" db="EMBL/GenBank/DDBJ databases">
        <title>Phylogenomic resolution of chytrid fungi.</title>
        <authorList>
            <person name="Stajich J.E."/>
            <person name="Amses K."/>
            <person name="Simmons R."/>
            <person name="Seto K."/>
            <person name="Myers J."/>
            <person name="Bonds A."/>
            <person name="Quandt C.A."/>
            <person name="Barry K."/>
            <person name="Liu P."/>
            <person name="Grigoriev I."/>
            <person name="Longcore J.E."/>
            <person name="James T.Y."/>
        </authorList>
    </citation>
    <scope>NUCLEOTIDE SEQUENCE</scope>
    <source>
        <strain evidence="2">PLAUS21</strain>
    </source>
</reference>
<evidence type="ECO:0000313" key="3">
    <source>
        <dbReference type="EMBL" id="KAJ3253241.1"/>
    </source>
</evidence>
<keyword evidence="4" id="KW-1185">Reference proteome</keyword>
<keyword evidence="1" id="KW-0732">Signal</keyword>
<evidence type="ECO:0000313" key="2">
    <source>
        <dbReference type="EMBL" id="KAJ3252418.1"/>
    </source>
</evidence>
<protein>
    <submittedName>
        <fullName evidence="2">Uncharacterized protein</fullName>
    </submittedName>
</protein>
<sequence length="176" mass="17520">MKFIVLASVAIAAPAYGAYGQQAPVAIPTPTNTNCPEEMAAYSSSVAAYAAQTQAPVGAAYGVQTTDSPVIATPSAYGGYGAQTTDLPVVATTTPCEQDLPVVATTTAYDECEEDAPEVTTAPVYGTPAAVASYPTATADLPVAATTSAPYGANVISSAQTAGFSVLAAAAFLLVL</sequence>
<evidence type="ECO:0000313" key="4">
    <source>
        <dbReference type="Proteomes" id="UP001210925"/>
    </source>
</evidence>
<accession>A0AAD5UDZ7</accession>
<name>A0AAD5UDZ7_9FUNG</name>
<evidence type="ECO:0000256" key="1">
    <source>
        <dbReference type="SAM" id="SignalP"/>
    </source>
</evidence>
<proteinExistence type="predicted"/>
<dbReference type="EMBL" id="JADGKB010000142">
    <property type="protein sequence ID" value="KAJ3252418.1"/>
    <property type="molecule type" value="Genomic_DNA"/>
</dbReference>
<dbReference type="AlphaFoldDB" id="A0AAD5UDZ7"/>
<dbReference type="Proteomes" id="UP001210925">
    <property type="component" value="Unassembled WGS sequence"/>
</dbReference>
<feature type="signal peptide" evidence="1">
    <location>
        <begin position="1"/>
        <end position="20"/>
    </location>
</feature>
<organism evidence="2 4">
    <name type="scientific">Boothiomyces macroporosus</name>
    <dbReference type="NCBI Taxonomy" id="261099"/>
    <lineage>
        <taxon>Eukaryota</taxon>
        <taxon>Fungi</taxon>
        <taxon>Fungi incertae sedis</taxon>
        <taxon>Chytridiomycota</taxon>
        <taxon>Chytridiomycota incertae sedis</taxon>
        <taxon>Chytridiomycetes</taxon>
        <taxon>Rhizophydiales</taxon>
        <taxon>Terramycetaceae</taxon>
        <taxon>Boothiomyces</taxon>
    </lineage>
</organism>
<comment type="caution">
    <text evidence="2">The sequence shown here is derived from an EMBL/GenBank/DDBJ whole genome shotgun (WGS) entry which is preliminary data.</text>
</comment>